<feature type="domain" description="Pectinesterase inhibitor" evidence="2">
    <location>
        <begin position="38"/>
        <end position="196"/>
    </location>
</feature>
<dbReference type="PANTHER" id="PTHR31890:SF9">
    <property type="entry name" value="PLANT INVERTASE_PECTIN METHYLESTERASE INHIBITOR SUPERFAMILY PROTEIN"/>
    <property type="match status" value="1"/>
</dbReference>
<keyword evidence="1" id="KW-0732">Signal</keyword>
<name>A0AAD4NZW3_PERFH</name>
<gene>
    <name evidence="3" type="ORF">C2S53_006479</name>
</gene>
<dbReference type="NCBIfam" id="TIGR01614">
    <property type="entry name" value="PME_inhib"/>
    <property type="match status" value="1"/>
</dbReference>
<evidence type="ECO:0000313" key="4">
    <source>
        <dbReference type="Proteomes" id="UP001190926"/>
    </source>
</evidence>
<dbReference type="InterPro" id="IPR035513">
    <property type="entry name" value="Invertase/methylesterase_inhib"/>
</dbReference>
<dbReference type="Gene3D" id="1.20.140.40">
    <property type="entry name" value="Invertase/pectin methylesterase inhibitor family protein"/>
    <property type="match status" value="1"/>
</dbReference>
<dbReference type="GO" id="GO:0004857">
    <property type="term" value="F:enzyme inhibitor activity"/>
    <property type="evidence" value="ECO:0007669"/>
    <property type="project" value="InterPro"/>
</dbReference>
<reference evidence="3 4" key="1">
    <citation type="journal article" date="2021" name="Nat. Commun.">
        <title>Incipient diploidization of the medicinal plant Perilla within 10,000 years.</title>
        <authorList>
            <person name="Zhang Y."/>
            <person name="Shen Q."/>
            <person name="Leng L."/>
            <person name="Zhang D."/>
            <person name="Chen S."/>
            <person name="Shi Y."/>
            <person name="Ning Z."/>
            <person name="Chen S."/>
        </authorList>
    </citation>
    <scope>NUCLEOTIDE SEQUENCE [LARGE SCALE GENOMIC DNA]</scope>
    <source>
        <strain evidence="4">cv. PC099</strain>
    </source>
</reference>
<evidence type="ECO:0000259" key="2">
    <source>
        <dbReference type="SMART" id="SM00856"/>
    </source>
</evidence>
<dbReference type="PANTHER" id="PTHR31890">
    <property type="entry name" value="PLANT INVERTASE/PECTIN METHYLESTERASE INHIBITOR SUPERFAMILY PROTEIN"/>
    <property type="match status" value="1"/>
</dbReference>
<dbReference type="InterPro" id="IPR006501">
    <property type="entry name" value="Pectinesterase_inhib_dom"/>
</dbReference>
<sequence>MSPSILSYPTSIFLTSSIIVVLISTSISPVQCSQPSPPVPRLIQRACSNASITINTELCLRVLPTIPKVVAARDSFHLTTAIIESGISNASATLRYIEALLYEGGDSVDSDLGSGEYNAVAQCKWSFVDIISRFSKAVKEIRRHNYEFKATSYQLQAASTDYVRTCATGLAEVKFDDQVLLTGLNVVPIFGISAISIIRDLHNHDSTHRVEA</sequence>
<organism evidence="3 4">
    <name type="scientific">Perilla frutescens var. hirtella</name>
    <name type="common">Perilla citriodora</name>
    <name type="synonym">Perilla setoyensis</name>
    <dbReference type="NCBI Taxonomy" id="608512"/>
    <lineage>
        <taxon>Eukaryota</taxon>
        <taxon>Viridiplantae</taxon>
        <taxon>Streptophyta</taxon>
        <taxon>Embryophyta</taxon>
        <taxon>Tracheophyta</taxon>
        <taxon>Spermatophyta</taxon>
        <taxon>Magnoliopsida</taxon>
        <taxon>eudicotyledons</taxon>
        <taxon>Gunneridae</taxon>
        <taxon>Pentapetalae</taxon>
        <taxon>asterids</taxon>
        <taxon>lamiids</taxon>
        <taxon>Lamiales</taxon>
        <taxon>Lamiaceae</taxon>
        <taxon>Nepetoideae</taxon>
        <taxon>Elsholtzieae</taxon>
        <taxon>Perilla</taxon>
    </lineage>
</organism>
<dbReference type="EMBL" id="SDAM02002693">
    <property type="protein sequence ID" value="KAH6821051.1"/>
    <property type="molecule type" value="Genomic_DNA"/>
</dbReference>
<dbReference type="Proteomes" id="UP001190926">
    <property type="component" value="Unassembled WGS sequence"/>
</dbReference>
<evidence type="ECO:0000256" key="1">
    <source>
        <dbReference type="SAM" id="SignalP"/>
    </source>
</evidence>
<dbReference type="Pfam" id="PF04043">
    <property type="entry name" value="PMEI"/>
    <property type="match status" value="1"/>
</dbReference>
<protein>
    <recommendedName>
        <fullName evidence="2">Pectinesterase inhibitor domain-containing protein</fullName>
    </recommendedName>
</protein>
<evidence type="ECO:0000313" key="3">
    <source>
        <dbReference type="EMBL" id="KAH6821051.1"/>
    </source>
</evidence>
<comment type="caution">
    <text evidence="3">The sequence shown here is derived from an EMBL/GenBank/DDBJ whole genome shotgun (WGS) entry which is preliminary data.</text>
</comment>
<accession>A0AAD4NZW3</accession>
<proteinExistence type="predicted"/>
<dbReference type="SMART" id="SM00856">
    <property type="entry name" value="PMEI"/>
    <property type="match status" value="1"/>
</dbReference>
<feature type="chain" id="PRO_5042228732" description="Pectinesterase inhibitor domain-containing protein" evidence="1">
    <location>
        <begin position="33"/>
        <end position="212"/>
    </location>
</feature>
<feature type="signal peptide" evidence="1">
    <location>
        <begin position="1"/>
        <end position="32"/>
    </location>
</feature>
<dbReference type="AlphaFoldDB" id="A0AAD4NZW3"/>
<keyword evidence="4" id="KW-1185">Reference proteome</keyword>
<dbReference type="SUPFAM" id="SSF101148">
    <property type="entry name" value="Plant invertase/pectin methylesterase inhibitor"/>
    <property type="match status" value="1"/>
</dbReference>